<keyword evidence="2" id="KW-0694">RNA-binding</keyword>
<dbReference type="PROSITE" id="PS50158">
    <property type="entry name" value="ZF_CCHC"/>
    <property type="match status" value="1"/>
</dbReference>
<dbReference type="InterPro" id="IPR036875">
    <property type="entry name" value="Znf_CCHC_sf"/>
</dbReference>
<dbReference type="SMART" id="SM00343">
    <property type="entry name" value="ZnF_C2HC"/>
    <property type="match status" value="1"/>
</dbReference>
<evidence type="ECO:0000313" key="6">
    <source>
        <dbReference type="EMBL" id="PON49031.1"/>
    </source>
</evidence>
<dbReference type="SMART" id="SM00360">
    <property type="entry name" value="RRM"/>
    <property type="match status" value="1"/>
</dbReference>
<dbReference type="Gene3D" id="3.30.70.330">
    <property type="match status" value="1"/>
</dbReference>
<dbReference type="GO" id="GO:0008270">
    <property type="term" value="F:zinc ion binding"/>
    <property type="evidence" value="ECO:0007669"/>
    <property type="project" value="UniProtKB-KW"/>
</dbReference>
<comment type="caution">
    <text evidence="6">The sequence shown here is derived from an EMBL/GenBank/DDBJ whole genome shotgun (WGS) entry which is preliminary data.</text>
</comment>
<accession>A0A2P5BJS5</accession>
<dbReference type="EMBL" id="JXTB01000268">
    <property type="protein sequence ID" value="PON49031.1"/>
    <property type="molecule type" value="Genomic_DNA"/>
</dbReference>
<evidence type="ECO:0000313" key="7">
    <source>
        <dbReference type="Proteomes" id="UP000237105"/>
    </source>
</evidence>
<dbReference type="SUPFAM" id="SSF54928">
    <property type="entry name" value="RNA-binding domain, RBD"/>
    <property type="match status" value="1"/>
</dbReference>
<dbReference type="PANTHER" id="PTHR48031">
    <property type="entry name" value="SRA STEM-LOOP-INTERACTING RNA-BINDING PROTEIN, MITOCHONDRIAL"/>
    <property type="match status" value="1"/>
</dbReference>
<sequence length="270" mass="30615">MAGREDNRVFVGGLAWETTDRQLEDAFTRYGKILECVVVVDRDTSRPRGFGFVTFADHRAMDEAISDMHGRELNGRVISVNKAKPKLGSEDAGLGHDRDYISGGRRSAGRTSDCFKCGRPGHFARECPLADGGGRFSSEFGSGRGGGHGDHFRVGHIDDRLSWGRSGDMDRFDGRERRYESHDHYMNDRYSERYAPPVHDSYAGDRYVERELQNEYTRGRGYFRDGGPRPGGDRYGSGGPDRFGRGSYRDKTGPYDRQRKRDHLSSYDRY</sequence>
<feature type="compositionally biased region" description="Basic and acidic residues" evidence="3">
    <location>
        <begin position="242"/>
        <end position="270"/>
    </location>
</feature>
<protein>
    <submittedName>
        <fullName evidence="6">Splicing factor-like protein</fullName>
    </submittedName>
</protein>
<feature type="domain" description="CCHC-type" evidence="5">
    <location>
        <begin position="114"/>
        <end position="128"/>
    </location>
</feature>
<dbReference type="AlphaFoldDB" id="A0A2P5BJS5"/>
<dbReference type="SUPFAM" id="SSF57756">
    <property type="entry name" value="Retrovirus zinc finger-like domains"/>
    <property type="match status" value="1"/>
</dbReference>
<dbReference type="InterPro" id="IPR001878">
    <property type="entry name" value="Znf_CCHC"/>
</dbReference>
<evidence type="ECO:0000259" key="4">
    <source>
        <dbReference type="PROSITE" id="PS50102"/>
    </source>
</evidence>
<dbReference type="Proteomes" id="UP000237105">
    <property type="component" value="Unassembled WGS sequence"/>
</dbReference>
<dbReference type="InterPro" id="IPR012677">
    <property type="entry name" value="Nucleotide-bd_a/b_plait_sf"/>
</dbReference>
<dbReference type="PROSITE" id="PS50102">
    <property type="entry name" value="RRM"/>
    <property type="match status" value="1"/>
</dbReference>
<gene>
    <name evidence="6" type="ORF">PanWU01x14_232970</name>
</gene>
<feature type="compositionally biased region" description="Gly residues" evidence="3">
    <location>
        <begin position="228"/>
        <end position="241"/>
    </location>
</feature>
<dbReference type="OrthoDB" id="439808at2759"/>
<reference evidence="7" key="1">
    <citation type="submission" date="2016-06" db="EMBL/GenBank/DDBJ databases">
        <title>Parallel loss of symbiosis genes in relatives of nitrogen-fixing non-legume Parasponia.</title>
        <authorList>
            <person name="Van Velzen R."/>
            <person name="Holmer R."/>
            <person name="Bu F."/>
            <person name="Rutten L."/>
            <person name="Van Zeijl A."/>
            <person name="Liu W."/>
            <person name="Santuari L."/>
            <person name="Cao Q."/>
            <person name="Sharma T."/>
            <person name="Shen D."/>
            <person name="Roswanjaya Y."/>
            <person name="Wardhani T."/>
            <person name="Kalhor M.S."/>
            <person name="Jansen J."/>
            <person name="Van den Hoogen J."/>
            <person name="Gungor B."/>
            <person name="Hartog M."/>
            <person name="Hontelez J."/>
            <person name="Verver J."/>
            <person name="Yang W.-C."/>
            <person name="Schijlen E."/>
            <person name="Repin R."/>
            <person name="Schilthuizen M."/>
            <person name="Schranz E."/>
            <person name="Heidstra R."/>
            <person name="Miyata K."/>
            <person name="Fedorova E."/>
            <person name="Kohlen W."/>
            <person name="Bisseling T."/>
            <person name="Smit S."/>
            <person name="Geurts R."/>
        </authorList>
    </citation>
    <scope>NUCLEOTIDE SEQUENCE [LARGE SCALE GENOMIC DNA]</scope>
    <source>
        <strain evidence="7">cv. WU1-14</strain>
    </source>
</reference>
<proteinExistence type="predicted"/>
<evidence type="ECO:0000256" key="1">
    <source>
        <dbReference type="PROSITE-ProRule" id="PRU00047"/>
    </source>
</evidence>
<dbReference type="GO" id="GO:0003729">
    <property type="term" value="F:mRNA binding"/>
    <property type="evidence" value="ECO:0007669"/>
    <property type="project" value="TreeGrafter"/>
</dbReference>
<feature type="region of interest" description="Disordered" evidence="3">
    <location>
        <begin position="218"/>
        <end position="270"/>
    </location>
</feature>
<feature type="domain" description="RRM" evidence="4">
    <location>
        <begin position="7"/>
        <end position="85"/>
    </location>
</feature>
<organism evidence="6 7">
    <name type="scientific">Parasponia andersonii</name>
    <name type="common">Sponia andersonii</name>
    <dbReference type="NCBI Taxonomy" id="3476"/>
    <lineage>
        <taxon>Eukaryota</taxon>
        <taxon>Viridiplantae</taxon>
        <taxon>Streptophyta</taxon>
        <taxon>Embryophyta</taxon>
        <taxon>Tracheophyta</taxon>
        <taxon>Spermatophyta</taxon>
        <taxon>Magnoliopsida</taxon>
        <taxon>eudicotyledons</taxon>
        <taxon>Gunneridae</taxon>
        <taxon>Pentapetalae</taxon>
        <taxon>rosids</taxon>
        <taxon>fabids</taxon>
        <taxon>Rosales</taxon>
        <taxon>Cannabaceae</taxon>
        <taxon>Parasponia</taxon>
    </lineage>
</organism>
<keyword evidence="7" id="KW-1185">Reference proteome</keyword>
<dbReference type="InterPro" id="IPR035979">
    <property type="entry name" value="RBD_domain_sf"/>
</dbReference>
<keyword evidence="1" id="KW-0479">Metal-binding</keyword>
<evidence type="ECO:0000256" key="2">
    <source>
        <dbReference type="PROSITE-ProRule" id="PRU00176"/>
    </source>
</evidence>
<dbReference type="STRING" id="3476.A0A2P5BJS5"/>
<dbReference type="PANTHER" id="PTHR48031:SF2">
    <property type="entry name" value="RNA-BINDING PROTEIN 4"/>
    <property type="match status" value="1"/>
</dbReference>
<evidence type="ECO:0000259" key="5">
    <source>
        <dbReference type="PROSITE" id="PS50158"/>
    </source>
</evidence>
<dbReference type="GO" id="GO:0005634">
    <property type="term" value="C:nucleus"/>
    <property type="evidence" value="ECO:0007669"/>
    <property type="project" value="TreeGrafter"/>
</dbReference>
<keyword evidence="1" id="KW-0862">Zinc</keyword>
<name>A0A2P5BJS5_PARAD</name>
<keyword evidence="1" id="KW-0863">Zinc-finger</keyword>
<dbReference type="Pfam" id="PF00098">
    <property type="entry name" value="zf-CCHC"/>
    <property type="match status" value="1"/>
</dbReference>
<evidence type="ECO:0000256" key="3">
    <source>
        <dbReference type="SAM" id="MobiDB-lite"/>
    </source>
</evidence>
<dbReference type="Gene3D" id="4.10.60.10">
    <property type="entry name" value="Zinc finger, CCHC-type"/>
    <property type="match status" value="1"/>
</dbReference>
<dbReference type="InterPro" id="IPR000504">
    <property type="entry name" value="RRM_dom"/>
</dbReference>
<dbReference type="Pfam" id="PF00076">
    <property type="entry name" value="RRM_1"/>
    <property type="match status" value="1"/>
</dbReference>